<dbReference type="PANTHER" id="PTHR28040">
    <property type="entry name" value="PYRIDOXAMINE 5'-PHOSPHATE OXIDASE YLR456W HOMOLOG-RELATED"/>
    <property type="match status" value="1"/>
</dbReference>
<reference evidence="2 3" key="1">
    <citation type="submission" date="2024-01" db="EMBL/GenBank/DDBJ databases">
        <title>Complete genome of Cladobotryum mycophilum ATHUM6906.</title>
        <authorList>
            <person name="Christinaki A.C."/>
            <person name="Myridakis A.I."/>
            <person name="Kouvelis V.N."/>
        </authorList>
    </citation>
    <scope>NUCLEOTIDE SEQUENCE [LARGE SCALE GENOMIC DNA]</scope>
    <source>
        <strain evidence="2 3">ATHUM6906</strain>
    </source>
</reference>
<feature type="domain" description="Pyridoxamine 5'-phosphate oxidase N-terminal" evidence="1">
    <location>
        <begin position="65"/>
        <end position="146"/>
    </location>
</feature>
<proteinExistence type="predicted"/>
<organism evidence="2 3">
    <name type="scientific">Cladobotryum mycophilum</name>
    <dbReference type="NCBI Taxonomy" id="491253"/>
    <lineage>
        <taxon>Eukaryota</taxon>
        <taxon>Fungi</taxon>
        <taxon>Dikarya</taxon>
        <taxon>Ascomycota</taxon>
        <taxon>Pezizomycotina</taxon>
        <taxon>Sordariomycetes</taxon>
        <taxon>Hypocreomycetidae</taxon>
        <taxon>Hypocreales</taxon>
        <taxon>Hypocreaceae</taxon>
        <taxon>Cladobotryum</taxon>
    </lineage>
</organism>
<comment type="caution">
    <text evidence="2">The sequence shown here is derived from an EMBL/GenBank/DDBJ whole genome shotgun (WGS) entry which is preliminary data.</text>
</comment>
<gene>
    <name evidence="2" type="ORF">PT974_09361</name>
</gene>
<dbReference type="SUPFAM" id="SSF50475">
    <property type="entry name" value="FMN-binding split barrel"/>
    <property type="match status" value="1"/>
</dbReference>
<dbReference type="Pfam" id="PF01243">
    <property type="entry name" value="PNPOx_N"/>
    <property type="match status" value="1"/>
</dbReference>
<dbReference type="InterPro" id="IPR011576">
    <property type="entry name" value="Pyridox_Oxase_N"/>
</dbReference>
<dbReference type="Gene3D" id="2.30.110.10">
    <property type="entry name" value="Electron Transport, Fmn-binding Protein, Chain A"/>
    <property type="match status" value="1"/>
</dbReference>
<dbReference type="InterPro" id="IPR052841">
    <property type="entry name" value="PMP_oxidase-like"/>
</dbReference>
<sequence>MFGSFPPPPHLEGGVSNGKILILAPQKNKRAQGVSQKKPKAMDNKIPLNYEASQGDTNKQETRTLPQEVVQCLENARFLHLATCADNVPQVSLMNYTYLPSSQYSSSPIIIMTTNPASRKTTNIVTNPSVSLLVHDWVSHRPPTQGRRLSGGSPGPENRSSLASLLLNLNSSAMSSISATIGGAARIAPIGSPEEKFYVEQHLENNTFDEGAPLFRQTSNTGGDERTDHFVAGEEVRVIVVDIKSVRISDFKGTVRDWVLVSDEHLVNGAA</sequence>
<evidence type="ECO:0000313" key="3">
    <source>
        <dbReference type="Proteomes" id="UP001338125"/>
    </source>
</evidence>
<dbReference type="InterPro" id="IPR012349">
    <property type="entry name" value="Split_barrel_FMN-bd"/>
</dbReference>
<dbReference type="Proteomes" id="UP001338125">
    <property type="component" value="Unassembled WGS sequence"/>
</dbReference>
<name>A0ABR0SGG6_9HYPO</name>
<evidence type="ECO:0000313" key="2">
    <source>
        <dbReference type="EMBL" id="KAK5991084.1"/>
    </source>
</evidence>
<dbReference type="PANTHER" id="PTHR28040:SF1">
    <property type="entry name" value="PYRIDOXAMINE 5'-PHOSPHATE OXIDASE YLR456W HOMOLOG-RELATED"/>
    <property type="match status" value="1"/>
</dbReference>
<protein>
    <submittedName>
        <fullName evidence="2">Pyridoxamine 5'-phosphate oxidase</fullName>
    </submittedName>
</protein>
<evidence type="ECO:0000259" key="1">
    <source>
        <dbReference type="Pfam" id="PF01243"/>
    </source>
</evidence>
<dbReference type="EMBL" id="JAVFKD010000014">
    <property type="protein sequence ID" value="KAK5991084.1"/>
    <property type="molecule type" value="Genomic_DNA"/>
</dbReference>
<keyword evidence="3" id="KW-1185">Reference proteome</keyword>
<accession>A0ABR0SGG6</accession>